<name>A0ABX0W555_9RHOB</name>
<dbReference type="Pfam" id="PF13440">
    <property type="entry name" value="Polysacc_synt_3"/>
    <property type="match status" value="1"/>
</dbReference>
<evidence type="ECO:0000256" key="4">
    <source>
        <dbReference type="ARBA" id="ARBA00022692"/>
    </source>
</evidence>
<reference evidence="8 9" key="1">
    <citation type="submission" date="2020-03" db="EMBL/GenBank/DDBJ databases">
        <title>Bacterial isolates of synthetic phycosphere.</title>
        <authorList>
            <person name="Fu H."/>
            <person name="Moran M.A."/>
        </authorList>
    </citation>
    <scope>NUCLEOTIDE SEQUENCE [LARGE SCALE GENOMIC DNA]</scope>
    <source>
        <strain evidence="8 9">HF1</strain>
    </source>
</reference>
<feature type="transmembrane region" description="Helical" evidence="7">
    <location>
        <begin position="41"/>
        <end position="58"/>
    </location>
</feature>
<dbReference type="InterPro" id="IPR050833">
    <property type="entry name" value="Poly_Biosynth_Transport"/>
</dbReference>
<evidence type="ECO:0000256" key="6">
    <source>
        <dbReference type="ARBA" id="ARBA00023136"/>
    </source>
</evidence>
<gene>
    <name evidence="8" type="ORF">HCZ30_16405</name>
</gene>
<dbReference type="EMBL" id="JAATOP010000019">
    <property type="protein sequence ID" value="NIY74008.1"/>
    <property type="molecule type" value="Genomic_DNA"/>
</dbReference>
<feature type="transmembrane region" description="Helical" evidence="7">
    <location>
        <begin position="79"/>
        <end position="97"/>
    </location>
</feature>
<feature type="transmembrane region" description="Helical" evidence="7">
    <location>
        <begin position="117"/>
        <end position="137"/>
    </location>
</feature>
<keyword evidence="5 7" id="KW-1133">Transmembrane helix</keyword>
<accession>A0ABX0W555</accession>
<evidence type="ECO:0000256" key="5">
    <source>
        <dbReference type="ARBA" id="ARBA00022989"/>
    </source>
</evidence>
<evidence type="ECO:0000256" key="1">
    <source>
        <dbReference type="ARBA" id="ARBA00004651"/>
    </source>
</evidence>
<evidence type="ECO:0000256" key="2">
    <source>
        <dbReference type="ARBA" id="ARBA00007430"/>
    </source>
</evidence>
<feature type="transmembrane region" description="Helical" evidence="7">
    <location>
        <begin position="392"/>
        <end position="411"/>
    </location>
</feature>
<dbReference type="RefSeq" id="WP_167639393.1">
    <property type="nucleotide sequence ID" value="NZ_JAATOP010000019.1"/>
</dbReference>
<keyword evidence="9" id="KW-1185">Reference proteome</keyword>
<keyword evidence="3" id="KW-1003">Cell membrane</keyword>
<dbReference type="PANTHER" id="PTHR30250:SF10">
    <property type="entry name" value="LIPOPOLYSACCHARIDE BIOSYNTHESIS PROTEIN WZXC"/>
    <property type="match status" value="1"/>
</dbReference>
<comment type="caution">
    <text evidence="8">The sequence shown here is derived from an EMBL/GenBank/DDBJ whole genome shotgun (WGS) entry which is preliminary data.</text>
</comment>
<evidence type="ECO:0000256" key="3">
    <source>
        <dbReference type="ARBA" id="ARBA00022475"/>
    </source>
</evidence>
<feature type="transmembrane region" description="Helical" evidence="7">
    <location>
        <begin position="368"/>
        <end position="386"/>
    </location>
</feature>
<evidence type="ECO:0000313" key="9">
    <source>
        <dbReference type="Proteomes" id="UP000709466"/>
    </source>
</evidence>
<dbReference type="PANTHER" id="PTHR30250">
    <property type="entry name" value="PST FAMILY PREDICTED COLANIC ACID TRANSPORTER"/>
    <property type="match status" value="1"/>
</dbReference>
<keyword evidence="4 7" id="KW-0812">Transmembrane</keyword>
<evidence type="ECO:0000256" key="7">
    <source>
        <dbReference type="SAM" id="Phobius"/>
    </source>
</evidence>
<feature type="transmembrane region" description="Helical" evidence="7">
    <location>
        <begin position="173"/>
        <end position="193"/>
    </location>
</feature>
<feature type="transmembrane region" description="Helical" evidence="7">
    <location>
        <begin position="327"/>
        <end position="348"/>
    </location>
</feature>
<comment type="subcellular location">
    <subcellularLocation>
        <location evidence="1">Cell membrane</location>
        <topology evidence="1">Multi-pass membrane protein</topology>
    </subcellularLocation>
</comment>
<proteinExistence type="inferred from homology"/>
<protein>
    <submittedName>
        <fullName evidence="8">Oligosaccharide flippase family protein</fullName>
    </submittedName>
</protein>
<feature type="transmembrane region" description="Helical" evidence="7">
    <location>
        <begin position="261"/>
        <end position="282"/>
    </location>
</feature>
<dbReference type="Proteomes" id="UP000709466">
    <property type="component" value="Unassembled WGS sequence"/>
</dbReference>
<evidence type="ECO:0000313" key="8">
    <source>
        <dbReference type="EMBL" id="NIY74008.1"/>
    </source>
</evidence>
<feature type="transmembrane region" description="Helical" evidence="7">
    <location>
        <begin position="12"/>
        <end position="35"/>
    </location>
</feature>
<feature type="transmembrane region" description="Helical" evidence="7">
    <location>
        <begin position="456"/>
        <end position="476"/>
    </location>
</feature>
<feature type="transmembrane region" description="Helical" evidence="7">
    <location>
        <begin position="149"/>
        <end position="167"/>
    </location>
</feature>
<feature type="transmembrane region" description="Helical" evidence="7">
    <location>
        <begin position="294"/>
        <end position="315"/>
    </location>
</feature>
<comment type="similarity">
    <text evidence="2">Belongs to the polysaccharide synthase family.</text>
</comment>
<keyword evidence="6 7" id="KW-0472">Membrane</keyword>
<sequence length="521" mass="56796">MDRNAKSARDVASIIISSSLSITARIITLAVLARLLQPDDFGLVAFSIAVQTLFSLVAQLDIRDSLIQLKSINVKHIKLSFSILLVSSLFWYGILYLSSNEIAKTVNMNDLPKNLKLAGLLIILDAVLVPIEALLIRSGHIREIAKNNSHSYIFGFMVTGCVAASIYPHSLALVLAWLAMGIFRLGSGIVAIFRNFQSVRSSMIDIEQSSYESASDILRFAILGTGNRFLTTSAKQVDTLIVGSLLGSVPLGLYSRAYALAITPVNTLLVLVGRSVIFPRLSRLQQSPSDFDYFVSRALTMSAYLMLPLTAYLAVCAKDVIGLLFGPGWGATIFPFQCLLVGLSISFFQNTLSAVGRALARQSTLLRLNALCTSLIAACVYLGSLISQIDGASIGFLVASVLNSIISASVLSNITSMSSLDIIGSVRRPATLGLLTALIVYTCREILTLFHFNNLFTLIIIPFFLLALYSSAVLLLPRKILDTWERNVLIRTLLPAEKILIFKFLLDRLRSSDGNTSNSHF</sequence>
<organism evidence="8 9">
    <name type="scientific">Marivivens donghaensis</name>
    <dbReference type="NCBI Taxonomy" id="1699413"/>
    <lineage>
        <taxon>Bacteria</taxon>
        <taxon>Pseudomonadati</taxon>
        <taxon>Pseudomonadota</taxon>
        <taxon>Alphaproteobacteria</taxon>
        <taxon>Rhodobacterales</taxon>
        <taxon>Paracoccaceae</taxon>
        <taxon>Marivivens group</taxon>
        <taxon>Marivivens</taxon>
    </lineage>
</organism>